<dbReference type="InterPro" id="IPR014284">
    <property type="entry name" value="RNA_pol_sigma-70_dom"/>
</dbReference>
<dbReference type="InterPro" id="IPR036388">
    <property type="entry name" value="WH-like_DNA-bd_sf"/>
</dbReference>
<dbReference type="CDD" id="cd06171">
    <property type="entry name" value="Sigma70_r4"/>
    <property type="match status" value="1"/>
</dbReference>
<evidence type="ECO:0000256" key="1">
    <source>
        <dbReference type="ARBA" id="ARBA00010641"/>
    </source>
</evidence>
<dbReference type="Proteomes" id="UP000294508">
    <property type="component" value="Unassembled WGS sequence"/>
</dbReference>
<dbReference type="InterPro" id="IPR013249">
    <property type="entry name" value="RNA_pol_sigma70_r4_t2"/>
</dbReference>
<dbReference type="GO" id="GO:0006352">
    <property type="term" value="P:DNA-templated transcription initiation"/>
    <property type="evidence" value="ECO:0007669"/>
    <property type="project" value="InterPro"/>
</dbReference>
<evidence type="ECO:0000259" key="7">
    <source>
        <dbReference type="Pfam" id="PF08281"/>
    </source>
</evidence>
<dbReference type="SUPFAM" id="SSF88946">
    <property type="entry name" value="Sigma2 domain of RNA polymerase sigma factors"/>
    <property type="match status" value="1"/>
</dbReference>
<dbReference type="InterPro" id="IPR039425">
    <property type="entry name" value="RNA_pol_sigma-70-like"/>
</dbReference>
<protein>
    <submittedName>
        <fullName evidence="8">RNA polymerase sigma-70 factor (ECF subfamily)</fullName>
    </submittedName>
</protein>
<evidence type="ECO:0000259" key="6">
    <source>
        <dbReference type="Pfam" id="PF04542"/>
    </source>
</evidence>
<gene>
    <name evidence="8" type="ORF">EV652_102366</name>
</gene>
<dbReference type="PANTHER" id="PTHR43133:SF8">
    <property type="entry name" value="RNA POLYMERASE SIGMA FACTOR HI_1459-RELATED"/>
    <property type="match status" value="1"/>
</dbReference>
<comment type="similarity">
    <text evidence="1">Belongs to the sigma-70 factor family. ECF subfamily.</text>
</comment>
<dbReference type="SUPFAM" id="SSF88659">
    <property type="entry name" value="Sigma3 and sigma4 domains of RNA polymerase sigma factors"/>
    <property type="match status" value="1"/>
</dbReference>
<evidence type="ECO:0000256" key="5">
    <source>
        <dbReference type="ARBA" id="ARBA00023163"/>
    </source>
</evidence>
<dbReference type="AlphaFoldDB" id="A0A4V2S0W6"/>
<keyword evidence="9" id="KW-1185">Reference proteome</keyword>
<dbReference type="Pfam" id="PF04542">
    <property type="entry name" value="Sigma70_r2"/>
    <property type="match status" value="1"/>
</dbReference>
<evidence type="ECO:0000313" key="8">
    <source>
        <dbReference type="EMBL" id="TCO34300.1"/>
    </source>
</evidence>
<dbReference type="EMBL" id="SLWN01000002">
    <property type="protein sequence ID" value="TCO34300.1"/>
    <property type="molecule type" value="Genomic_DNA"/>
</dbReference>
<dbReference type="Pfam" id="PF08281">
    <property type="entry name" value="Sigma70_r4_2"/>
    <property type="match status" value="1"/>
</dbReference>
<feature type="domain" description="RNA polymerase sigma factor 70 region 4 type 2" evidence="7">
    <location>
        <begin position="111"/>
        <end position="163"/>
    </location>
</feature>
<keyword evidence="3" id="KW-0731">Sigma factor</keyword>
<reference evidence="8 9" key="1">
    <citation type="journal article" date="2015" name="Stand. Genomic Sci.">
        <title>Genomic Encyclopedia of Bacterial and Archaeal Type Strains, Phase III: the genomes of soil and plant-associated and newly described type strains.</title>
        <authorList>
            <person name="Whitman W.B."/>
            <person name="Woyke T."/>
            <person name="Klenk H.P."/>
            <person name="Zhou Y."/>
            <person name="Lilburn T.G."/>
            <person name="Beck B.J."/>
            <person name="De Vos P."/>
            <person name="Vandamme P."/>
            <person name="Eisen J.A."/>
            <person name="Garrity G."/>
            <person name="Hugenholtz P."/>
            <person name="Kyrpides N.C."/>
        </authorList>
    </citation>
    <scope>NUCLEOTIDE SEQUENCE [LARGE SCALE GENOMIC DNA]</scope>
    <source>
        <strain evidence="8 9">VKM Ac-2572</strain>
    </source>
</reference>
<sequence length="171" mass="18414">MPTMTDEPAVVVGPPSDGAGFAEWVRPHLPVMARLAARLAVGADRDDIVQEALARAWSKRSQYDAGRGTASAWLLAITADQARKAARRLRPVGELDDHDAPVSRPDLDARMDVDHALATLSARQRLAVDCYYFADLSVADTAAVMGCSEGTVKSTLSDARARLRTLLEVSE</sequence>
<dbReference type="InterPro" id="IPR007627">
    <property type="entry name" value="RNA_pol_sigma70_r2"/>
</dbReference>
<evidence type="ECO:0000256" key="3">
    <source>
        <dbReference type="ARBA" id="ARBA00023082"/>
    </source>
</evidence>
<evidence type="ECO:0000256" key="2">
    <source>
        <dbReference type="ARBA" id="ARBA00023015"/>
    </source>
</evidence>
<dbReference type="OrthoDB" id="3777963at2"/>
<dbReference type="GO" id="GO:0016987">
    <property type="term" value="F:sigma factor activity"/>
    <property type="evidence" value="ECO:0007669"/>
    <property type="project" value="UniProtKB-KW"/>
</dbReference>
<dbReference type="NCBIfam" id="TIGR02937">
    <property type="entry name" value="sigma70-ECF"/>
    <property type="match status" value="1"/>
</dbReference>
<name>A0A4V2S0W6_9ACTN</name>
<comment type="caution">
    <text evidence="8">The sequence shown here is derived from an EMBL/GenBank/DDBJ whole genome shotgun (WGS) entry which is preliminary data.</text>
</comment>
<dbReference type="GO" id="GO:0003677">
    <property type="term" value="F:DNA binding"/>
    <property type="evidence" value="ECO:0007669"/>
    <property type="project" value="UniProtKB-KW"/>
</dbReference>
<proteinExistence type="inferred from homology"/>
<evidence type="ECO:0000256" key="4">
    <source>
        <dbReference type="ARBA" id="ARBA00023125"/>
    </source>
</evidence>
<keyword evidence="2" id="KW-0805">Transcription regulation</keyword>
<dbReference type="Gene3D" id="1.10.10.10">
    <property type="entry name" value="Winged helix-like DNA-binding domain superfamily/Winged helix DNA-binding domain"/>
    <property type="match status" value="1"/>
</dbReference>
<organism evidence="8 9">
    <name type="scientific">Kribbella steppae</name>
    <dbReference type="NCBI Taxonomy" id="2512223"/>
    <lineage>
        <taxon>Bacteria</taxon>
        <taxon>Bacillati</taxon>
        <taxon>Actinomycetota</taxon>
        <taxon>Actinomycetes</taxon>
        <taxon>Propionibacteriales</taxon>
        <taxon>Kribbellaceae</taxon>
        <taxon>Kribbella</taxon>
    </lineage>
</organism>
<feature type="domain" description="RNA polymerase sigma-70 region 2" evidence="6">
    <location>
        <begin position="25"/>
        <end position="90"/>
    </location>
</feature>
<accession>A0A4V2S0W6</accession>
<dbReference type="InterPro" id="IPR013325">
    <property type="entry name" value="RNA_pol_sigma_r2"/>
</dbReference>
<evidence type="ECO:0000313" key="9">
    <source>
        <dbReference type="Proteomes" id="UP000294508"/>
    </source>
</evidence>
<dbReference type="Gene3D" id="1.10.1740.10">
    <property type="match status" value="1"/>
</dbReference>
<keyword evidence="4" id="KW-0238">DNA-binding</keyword>
<dbReference type="PANTHER" id="PTHR43133">
    <property type="entry name" value="RNA POLYMERASE ECF-TYPE SIGMA FACTO"/>
    <property type="match status" value="1"/>
</dbReference>
<dbReference type="InterPro" id="IPR013324">
    <property type="entry name" value="RNA_pol_sigma_r3/r4-like"/>
</dbReference>
<keyword evidence="5" id="KW-0804">Transcription</keyword>